<dbReference type="EMBL" id="GBXM01044376">
    <property type="protein sequence ID" value="JAH64201.1"/>
    <property type="molecule type" value="Transcribed_RNA"/>
</dbReference>
<name>A0A0E9UEG4_ANGAN</name>
<reference evidence="1" key="1">
    <citation type="submission" date="2014-11" db="EMBL/GenBank/DDBJ databases">
        <authorList>
            <person name="Amaro Gonzalez C."/>
        </authorList>
    </citation>
    <scope>NUCLEOTIDE SEQUENCE</scope>
</reference>
<sequence>MLPAILALLIYSNTISK</sequence>
<proteinExistence type="predicted"/>
<evidence type="ECO:0000313" key="1">
    <source>
        <dbReference type="EMBL" id="JAH64201.1"/>
    </source>
</evidence>
<reference evidence="1" key="2">
    <citation type="journal article" date="2015" name="Fish Shellfish Immunol.">
        <title>Early steps in the European eel (Anguilla anguilla)-Vibrio vulnificus interaction in the gills: Role of the RtxA13 toxin.</title>
        <authorList>
            <person name="Callol A."/>
            <person name="Pajuelo D."/>
            <person name="Ebbesson L."/>
            <person name="Teles M."/>
            <person name="MacKenzie S."/>
            <person name="Amaro C."/>
        </authorList>
    </citation>
    <scope>NUCLEOTIDE SEQUENCE</scope>
</reference>
<dbReference type="AlphaFoldDB" id="A0A0E9UEG4"/>
<protein>
    <submittedName>
        <fullName evidence="1">Uncharacterized protein</fullName>
    </submittedName>
</protein>
<accession>A0A0E9UEG4</accession>
<dbReference type="EMBL" id="GBXM01039852">
    <property type="protein sequence ID" value="JAH68725.1"/>
    <property type="molecule type" value="Transcribed_RNA"/>
</dbReference>
<organism evidence="1">
    <name type="scientific">Anguilla anguilla</name>
    <name type="common">European freshwater eel</name>
    <name type="synonym">Muraena anguilla</name>
    <dbReference type="NCBI Taxonomy" id="7936"/>
    <lineage>
        <taxon>Eukaryota</taxon>
        <taxon>Metazoa</taxon>
        <taxon>Chordata</taxon>
        <taxon>Craniata</taxon>
        <taxon>Vertebrata</taxon>
        <taxon>Euteleostomi</taxon>
        <taxon>Actinopterygii</taxon>
        <taxon>Neopterygii</taxon>
        <taxon>Teleostei</taxon>
        <taxon>Anguilliformes</taxon>
        <taxon>Anguillidae</taxon>
        <taxon>Anguilla</taxon>
    </lineage>
</organism>